<dbReference type="Proteomes" id="UP001163046">
    <property type="component" value="Unassembled WGS sequence"/>
</dbReference>
<dbReference type="OrthoDB" id="5963705at2759"/>
<feature type="transmembrane region" description="Helical" evidence="10">
    <location>
        <begin position="168"/>
        <end position="194"/>
    </location>
</feature>
<evidence type="ECO:0000256" key="5">
    <source>
        <dbReference type="ARBA" id="ARBA00023136"/>
    </source>
</evidence>
<keyword evidence="5 10" id="KW-0472">Membrane</keyword>
<evidence type="ECO:0000256" key="4">
    <source>
        <dbReference type="ARBA" id="ARBA00023040"/>
    </source>
</evidence>
<comment type="caution">
    <text evidence="12">The sequence shown here is derived from an EMBL/GenBank/DDBJ whole genome shotgun (WGS) entry which is preliminary data.</text>
</comment>
<feature type="transmembrane region" description="Helical" evidence="10">
    <location>
        <begin position="86"/>
        <end position="105"/>
    </location>
</feature>
<evidence type="ECO:0000256" key="10">
    <source>
        <dbReference type="SAM" id="Phobius"/>
    </source>
</evidence>
<evidence type="ECO:0000256" key="3">
    <source>
        <dbReference type="ARBA" id="ARBA00022989"/>
    </source>
</evidence>
<organism evidence="12 13">
    <name type="scientific">Desmophyllum pertusum</name>
    <dbReference type="NCBI Taxonomy" id="174260"/>
    <lineage>
        <taxon>Eukaryota</taxon>
        <taxon>Metazoa</taxon>
        <taxon>Cnidaria</taxon>
        <taxon>Anthozoa</taxon>
        <taxon>Hexacorallia</taxon>
        <taxon>Scleractinia</taxon>
        <taxon>Caryophylliina</taxon>
        <taxon>Caryophylliidae</taxon>
        <taxon>Desmophyllum</taxon>
    </lineage>
</organism>
<reference evidence="12" key="1">
    <citation type="submission" date="2023-01" db="EMBL/GenBank/DDBJ databases">
        <title>Genome assembly of the deep-sea coral Lophelia pertusa.</title>
        <authorList>
            <person name="Herrera S."/>
            <person name="Cordes E."/>
        </authorList>
    </citation>
    <scope>NUCLEOTIDE SEQUENCE</scope>
    <source>
        <strain evidence="12">USNM1676648</strain>
        <tissue evidence="12">Polyp</tissue>
    </source>
</reference>
<dbReference type="PANTHER" id="PTHR45695">
    <property type="entry name" value="LEUCOKININ RECEPTOR-RELATED"/>
    <property type="match status" value="1"/>
</dbReference>
<dbReference type="InterPro" id="IPR017452">
    <property type="entry name" value="GPCR_Rhodpsn_7TM"/>
</dbReference>
<keyword evidence="2 8" id="KW-0812">Transmembrane</keyword>
<evidence type="ECO:0000256" key="2">
    <source>
        <dbReference type="ARBA" id="ARBA00022692"/>
    </source>
</evidence>
<protein>
    <recommendedName>
        <fullName evidence="11">G-protein coupled receptors family 1 profile domain-containing protein</fullName>
    </recommendedName>
</protein>
<dbReference type="InterPro" id="IPR000276">
    <property type="entry name" value="GPCR_Rhodpsn"/>
</dbReference>
<evidence type="ECO:0000256" key="9">
    <source>
        <dbReference type="SAM" id="MobiDB-lite"/>
    </source>
</evidence>
<dbReference type="PROSITE" id="PS00237">
    <property type="entry name" value="G_PROTEIN_RECEP_F1_1"/>
    <property type="match status" value="1"/>
</dbReference>
<evidence type="ECO:0000256" key="1">
    <source>
        <dbReference type="ARBA" id="ARBA00004141"/>
    </source>
</evidence>
<keyword evidence="3 10" id="KW-1133">Transmembrane helix</keyword>
<dbReference type="GO" id="GO:0005886">
    <property type="term" value="C:plasma membrane"/>
    <property type="evidence" value="ECO:0007669"/>
    <property type="project" value="TreeGrafter"/>
</dbReference>
<evidence type="ECO:0000256" key="6">
    <source>
        <dbReference type="ARBA" id="ARBA00023170"/>
    </source>
</evidence>
<dbReference type="PANTHER" id="PTHR45695:SF9">
    <property type="entry name" value="LEUCOKININ RECEPTOR"/>
    <property type="match status" value="1"/>
</dbReference>
<dbReference type="EMBL" id="MU825882">
    <property type="protein sequence ID" value="KAJ7385142.1"/>
    <property type="molecule type" value="Genomic_DNA"/>
</dbReference>
<evidence type="ECO:0000313" key="13">
    <source>
        <dbReference type="Proteomes" id="UP001163046"/>
    </source>
</evidence>
<dbReference type="AlphaFoldDB" id="A0A9W9ZP37"/>
<dbReference type="SMART" id="SM01381">
    <property type="entry name" value="7TM_GPCR_Srsx"/>
    <property type="match status" value="1"/>
</dbReference>
<keyword evidence="6 8" id="KW-0675">Receptor</keyword>
<dbReference type="PRINTS" id="PR00237">
    <property type="entry name" value="GPCRRHODOPSN"/>
</dbReference>
<feature type="region of interest" description="Disordered" evidence="9">
    <location>
        <begin position="297"/>
        <end position="322"/>
    </location>
</feature>
<evidence type="ECO:0000256" key="7">
    <source>
        <dbReference type="ARBA" id="ARBA00023224"/>
    </source>
</evidence>
<evidence type="ECO:0000259" key="11">
    <source>
        <dbReference type="PROSITE" id="PS50262"/>
    </source>
</evidence>
<feature type="transmembrane region" description="Helical" evidence="10">
    <location>
        <begin position="225"/>
        <end position="243"/>
    </location>
</feature>
<keyword evidence="7 8" id="KW-0807">Transducer</keyword>
<dbReference type="PROSITE" id="PS50262">
    <property type="entry name" value="G_PROTEIN_RECEP_F1_2"/>
    <property type="match status" value="1"/>
</dbReference>
<dbReference type="FunFam" id="1.20.1070.10:FF:000291">
    <property type="entry name" value="Predicted protein"/>
    <property type="match status" value="1"/>
</dbReference>
<keyword evidence="4 8" id="KW-0297">G-protein coupled receptor</keyword>
<dbReference type="GO" id="GO:0004930">
    <property type="term" value="F:G protein-coupled receptor activity"/>
    <property type="evidence" value="ECO:0007669"/>
    <property type="project" value="UniProtKB-KW"/>
</dbReference>
<keyword evidence="13" id="KW-1185">Reference proteome</keyword>
<sequence>MTANIIFTVMYAMTMLVSLVGNTLLIYIVWKKPDVRSLTSFMFVNMAVADLLVTLVVIPYTISHLYLDGVWLLTGVIGEITCKMVIFIAFFTISASILCLTFMAVDRFYAVVYPFQRLLWFRKPKVLIPLVWILSMALMSIVPVFMVLTHNNSEYNCKAAFYVLGDESIAITGVYIYFFIINYLFPVSIIAILYTITARKLWYHEAPGDDLGQLHQQQEITKRRVVRMLIIVFTVFALCWLPGQVFQLYLAVGWVDLPDVESACFWFGYNNSAINPWLYICLNGKMHKEFSRMATMKSKSENRSLKTGDKETLPKATRETLL</sequence>
<accession>A0A9W9ZP37</accession>
<gene>
    <name evidence="12" type="ORF">OS493_017515</name>
</gene>
<feature type="transmembrane region" description="Helical" evidence="10">
    <location>
        <begin position="263"/>
        <end position="282"/>
    </location>
</feature>
<comment type="similarity">
    <text evidence="8">Belongs to the G-protein coupled receptor 1 family.</text>
</comment>
<feature type="transmembrane region" description="Helical" evidence="10">
    <location>
        <begin position="6"/>
        <end position="30"/>
    </location>
</feature>
<name>A0A9W9ZP37_9CNID</name>
<dbReference type="Pfam" id="PF00001">
    <property type="entry name" value="7tm_1"/>
    <property type="match status" value="1"/>
</dbReference>
<dbReference type="SUPFAM" id="SSF81321">
    <property type="entry name" value="Family A G protein-coupled receptor-like"/>
    <property type="match status" value="1"/>
</dbReference>
<feature type="compositionally biased region" description="Basic and acidic residues" evidence="9">
    <location>
        <begin position="298"/>
        <end position="322"/>
    </location>
</feature>
<proteinExistence type="inferred from homology"/>
<feature type="domain" description="G-protein coupled receptors family 1 profile" evidence="11">
    <location>
        <begin position="21"/>
        <end position="279"/>
    </location>
</feature>
<feature type="transmembrane region" description="Helical" evidence="10">
    <location>
        <begin position="126"/>
        <end position="148"/>
    </location>
</feature>
<dbReference type="Gene3D" id="1.20.1070.10">
    <property type="entry name" value="Rhodopsin 7-helix transmembrane proteins"/>
    <property type="match status" value="1"/>
</dbReference>
<evidence type="ECO:0000256" key="8">
    <source>
        <dbReference type="RuleBase" id="RU000688"/>
    </source>
</evidence>
<comment type="subcellular location">
    <subcellularLocation>
        <location evidence="1">Membrane</location>
        <topology evidence="1">Multi-pass membrane protein</topology>
    </subcellularLocation>
</comment>
<feature type="transmembrane region" description="Helical" evidence="10">
    <location>
        <begin position="42"/>
        <end position="66"/>
    </location>
</feature>
<evidence type="ECO:0000313" key="12">
    <source>
        <dbReference type="EMBL" id="KAJ7385142.1"/>
    </source>
</evidence>